<evidence type="ECO:0000256" key="1">
    <source>
        <dbReference type="SAM" id="SignalP"/>
    </source>
</evidence>
<dbReference type="SUPFAM" id="SSF48452">
    <property type="entry name" value="TPR-like"/>
    <property type="match status" value="1"/>
</dbReference>
<keyword evidence="3" id="KW-1185">Reference proteome</keyword>
<evidence type="ECO:0000313" key="2">
    <source>
        <dbReference type="EMBL" id="MCX2563466.1"/>
    </source>
</evidence>
<organism evidence="2 3">
    <name type="scientific">Acetobacter thailandicus</name>
    <dbReference type="NCBI Taxonomy" id="1502842"/>
    <lineage>
        <taxon>Bacteria</taxon>
        <taxon>Pseudomonadati</taxon>
        <taxon>Pseudomonadota</taxon>
        <taxon>Alphaproteobacteria</taxon>
        <taxon>Acetobacterales</taxon>
        <taxon>Acetobacteraceae</taxon>
        <taxon>Acetobacter</taxon>
    </lineage>
</organism>
<evidence type="ECO:0000313" key="3">
    <source>
        <dbReference type="Proteomes" id="UP001301152"/>
    </source>
</evidence>
<proteinExistence type="predicted"/>
<accession>A0ABT3QDX9</accession>
<comment type="caution">
    <text evidence="2">The sequence shown here is derived from an EMBL/GenBank/DDBJ whole genome shotgun (WGS) entry which is preliminary data.</text>
</comment>
<sequence>MSSHLLRITLAACVAFSVAQPVAHAAETTLSAGVATALQQAQTALAGHKYDQAMSAVNKADAIKGNSEYDTYVIAQMRAAVASQTGNLAAATAAYDKLIASPRTTKAAKEQMLMSEATMAYKAGNYPATIQAIQRYQHDYGNSPVLDTLLAQSYYLQKDYQGTVNLLTPRIAAEIKSKKVPAEAQLQMLAASATALKQDTISTHAYVLLATYYPKKEYWDLLLHGLIVNPKIPQALQLDVYRIRLAAGNITQARDFMEMTEIAVQKGMPQLALDLMNQGYSAGILGQGAEASRQARLKALVEKDIAAKKASIAADEATALKAKTGDALLTVGYNYVSFGDASKGLDLMQQAIAKGVSNVNLARLQLGLAQLQAGQKDQAIETLNTVEGDDGTHDIAQLWILKLKSAAIHQAGKK</sequence>
<gene>
    <name evidence="2" type="ORF">OQ497_05745</name>
</gene>
<name>A0ABT3QDX9_9PROT</name>
<feature type="signal peptide" evidence="1">
    <location>
        <begin position="1"/>
        <end position="25"/>
    </location>
</feature>
<dbReference type="Gene3D" id="1.25.40.10">
    <property type="entry name" value="Tetratricopeptide repeat domain"/>
    <property type="match status" value="1"/>
</dbReference>
<keyword evidence="1" id="KW-0732">Signal</keyword>
<dbReference type="EMBL" id="JAPIUZ010000002">
    <property type="protein sequence ID" value="MCX2563466.1"/>
    <property type="molecule type" value="Genomic_DNA"/>
</dbReference>
<protein>
    <submittedName>
        <fullName evidence="2">Uncharacterized protein</fullName>
    </submittedName>
</protein>
<reference evidence="2 3" key="1">
    <citation type="submission" date="2022-11" db="EMBL/GenBank/DDBJ databases">
        <title>Genome sequencing of Acetobacter type strain.</title>
        <authorList>
            <person name="Heo J."/>
            <person name="Lee D."/>
            <person name="Han B.-H."/>
            <person name="Hong S.-B."/>
            <person name="Kwon S.-W."/>
        </authorList>
    </citation>
    <scope>NUCLEOTIDE SEQUENCE [LARGE SCALE GENOMIC DNA]</scope>
    <source>
        <strain evidence="2 3">KACC 21253</strain>
    </source>
</reference>
<dbReference type="Proteomes" id="UP001301152">
    <property type="component" value="Unassembled WGS sequence"/>
</dbReference>
<dbReference type="InterPro" id="IPR011990">
    <property type="entry name" value="TPR-like_helical_dom_sf"/>
</dbReference>
<dbReference type="RefSeq" id="WP_086553526.1">
    <property type="nucleotide sequence ID" value="NZ_JAERLA010000003.1"/>
</dbReference>
<feature type="chain" id="PRO_5047294322" evidence="1">
    <location>
        <begin position="26"/>
        <end position="414"/>
    </location>
</feature>